<dbReference type="PANTHER" id="PTHR30469">
    <property type="entry name" value="MULTIDRUG RESISTANCE PROTEIN MDTA"/>
    <property type="match status" value="1"/>
</dbReference>
<feature type="region of interest" description="Disordered" evidence="7">
    <location>
        <begin position="1"/>
        <end position="43"/>
    </location>
</feature>
<accession>A0ABZ0HPW9</accession>
<dbReference type="Pfam" id="PF25917">
    <property type="entry name" value="BSH_RND"/>
    <property type="match status" value="1"/>
</dbReference>
<keyword evidence="4" id="KW-1003">Cell membrane</keyword>
<dbReference type="Gene3D" id="1.10.287.470">
    <property type="entry name" value="Helix hairpin bin"/>
    <property type="match status" value="1"/>
</dbReference>
<feature type="region of interest" description="Disordered" evidence="7">
    <location>
        <begin position="419"/>
        <end position="447"/>
    </location>
</feature>
<dbReference type="InterPro" id="IPR058625">
    <property type="entry name" value="MdtA-like_BSH"/>
</dbReference>
<evidence type="ECO:0000256" key="3">
    <source>
        <dbReference type="ARBA" id="ARBA00022448"/>
    </source>
</evidence>
<proteinExistence type="inferred from homology"/>
<feature type="domain" description="Multidrug resistance protein MdtA-like C-terminal permuted SH3" evidence="12">
    <location>
        <begin position="343"/>
        <end position="403"/>
    </location>
</feature>
<evidence type="ECO:0000313" key="13">
    <source>
        <dbReference type="EMBL" id="WOJ88946.1"/>
    </source>
</evidence>
<evidence type="ECO:0000256" key="2">
    <source>
        <dbReference type="ARBA" id="ARBA00009477"/>
    </source>
</evidence>
<evidence type="ECO:0000259" key="12">
    <source>
        <dbReference type="Pfam" id="PF25967"/>
    </source>
</evidence>
<evidence type="ECO:0000259" key="9">
    <source>
        <dbReference type="Pfam" id="PF25876"/>
    </source>
</evidence>
<dbReference type="InterPro" id="IPR058624">
    <property type="entry name" value="MdtA-like_HH"/>
</dbReference>
<evidence type="ECO:0000256" key="8">
    <source>
        <dbReference type="SAM" id="Phobius"/>
    </source>
</evidence>
<evidence type="ECO:0000256" key="1">
    <source>
        <dbReference type="ARBA" id="ARBA00004236"/>
    </source>
</evidence>
<dbReference type="PANTHER" id="PTHR30469:SF12">
    <property type="entry name" value="MULTIDRUG RESISTANCE PROTEIN MDTA"/>
    <property type="match status" value="1"/>
</dbReference>
<feature type="domain" description="Multidrug resistance protein MdtA-like beta-barrel" evidence="11">
    <location>
        <begin position="255"/>
        <end position="336"/>
    </location>
</feature>
<comment type="subcellular location">
    <subcellularLocation>
        <location evidence="1">Cell membrane</location>
    </subcellularLocation>
</comment>
<sequence>MDDRTRTVGDEALDPFFFREAKRPNEEKQAPQGPAAHTRPRRGPPLRTAVLVALAALIAFATYRFVTTERPPTGGRLRDVGAQPIGAATIALGDIKVTVGGLGAVTPLANVTVKTQINGQLIEVAFKEGQIVKKGDFLAQIDSRPYQLAESQYEGQLAHDQGLLDQALIDMTRYETLLKQNSIARQQAEDQRYLVKQTEGSVKSDQALIDGQKLNLAYARIVSPIDGRVGLRLVDAGNFVQTTDPGIAVLTQLQPISVIFIVPEDEIPAIMEQMKVGTPLEVAIYDRADVHQLAVGKVTTIDNQIDTTTGTVKIRAEFDNLDDKLFPNQFVKARLLIKLLSSVVTAPLTAIQRGVTGAYVYVIGADNTVSARNVELGPQDNGKVAVATGLAPGDRVVVDGADRLHDGSRVFVAVSDSVAAGGSGLAGPGEAERGGESGPQTKPPGAR</sequence>
<dbReference type="Pfam" id="PF25876">
    <property type="entry name" value="HH_MFP_RND"/>
    <property type="match status" value="1"/>
</dbReference>
<dbReference type="Gene3D" id="2.40.30.170">
    <property type="match status" value="1"/>
</dbReference>
<dbReference type="Pfam" id="PF25967">
    <property type="entry name" value="RND-MFP_C"/>
    <property type="match status" value="1"/>
</dbReference>
<feature type="compositionally biased region" description="Basic and acidic residues" evidence="7">
    <location>
        <begin position="17"/>
        <end position="29"/>
    </location>
</feature>
<dbReference type="Pfam" id="PF25944">
    <property type="entry name" value="Beta-barrel_RND"/>
    <property type="match status" value="1"/>
</dbReference>
<feature type="domain" description="Multidrug resistance protein MdtA-like barrel-sandwich hybrid" evidence="10">
    <location>
        <begin position="110"/>
        <end position="252"/>
    </location>
</feature>
<dbReference type="NCBIfam" id="TIGR01730">
    <property type="entry name" value="RND_mfp"/>
    <property type="match status" value="1"/>
</dbReference>
<keyword evidence="3" id="KW-0813">Transport</keyword>
<dbReference type="InterPro" id="IPR058626">
    <property type="entry name" value="MdtA-like_b-barrel"/>
</dbReference>
<reference evidence="13 14" key="1">
    <citation type="submission" date="2023-10" db="EMBL/GenBank/DDBJ databases">
        <title>Novel methanotroph of the genus Methylocapsa from a subarctic wetland.</title>
        <authorList>
            <person name="Belova S.E."/>
            <person name="Oshkin I.Y."/>
            <person name="Miroshnikov K."/>
            <person name="Dedysh S.N."/>
        </authorList>
    </citation>
    <scope>NUCLEOTIDE SEQUENCE [LARGE SCALE GENOMIC DNA]</scope>
    <source>
        <strain evidence="13 14">RX1</strain>
    </source>
</reference>
<keyword evidence="6 8" id="KW-0472">Membrane</keyword>
<dbReference type="EMBL" id="CP136862">
    <property type="protein sequence ID" value="WOJ88946.1"/>
    <property type="molecule type" value="Genomic_DNA"/>
</dbReference>
<dbReference type="RefSeq" id="WP_407338383.1">
    <property type="nucleotide sequence ID" value="NZ_CP136862.1"/>
</dbReference>
<evidence type="ECO:0000259" key="11">
    <source>
        <dbReference type="Pfam" id="PF25944"/>
    </source>
</evidence>
<dbReference type="Gene3D" id="2.40.420.20">
    <property type="match status" value="1"/>
</dbReference>
<keyword evidence="8" id="KW-1133">Transmembrane helix</keyword>
<protein>
    <submittedName>
        <fullName evidence="13">Efflux RND transporter periplasmic adaptor subunit</fullName>
    </submittedName>
</protein>
<evidence type="ECO:0000313" key="14">
    <source>
        <dbReference type="Proteomes" id="UP001626536"/>
    </source>
</evidence>
<gene>
    <name evidence="13" type="ORF">RZS28_14180</name>
</gene>
<evidence type="ECO:0000256" key="4">
    <source>
        <dbReference type="ARBA" id="ARBA00022475"/>
    </source>
</evidence>
<organism evidence="13 14">
    <name type="scientific">Methylocapsa polymorpha</name>
    <dbReference type="NCBI Taxonomy" id="3080828"/>
    <lineage>
        <taxon>Bacteria</taxon>
        <taxon>Pseudomonadati</taxon>
        <taxon>Pseudomonadota</taxon>
        <taxon>Alphaproteobacteria</taxon>
        <taxon>Hyphomicrobiales</taxon>
        <taxon>Beijerinckiaceae</taxon>
        <taxon>Methylocapsa</taxon>
    </lineage>
</organism>
<evidence type="ECO:0000256" key="6">
    <source>
        <dbReference type="ARBA" id="ARBA00023136"/>
    </source>
</evidence>
<evidence type="ECO:0000256" key="5">
    <source>
        <dbReference type="ARBA" id="ARBA00022519"/>
    </source>
</evidence>
<keyword evidence="14" id="KW-1185">Reference proteome</keyword>
<dbReference type="SUPFAM" id="SSF111369">
    <property type="entry name" value="HlyD-like secretion proteins"/>
    <property type="match status" value="1"/>
</dbReference>
<dbReference type="Proteomes" id="UP001626536">
    <property type="component" value="Chromosome"/>
</dbReference>
<feature type="transmembrane region" description="Helical" evidence="8">
    <location>
        <begin position="48"/>
        <end position="66"/>
    </location>
</feature>
<evidence type="ECO:0000259" key="10">
    <source>
        <dbReference type="Pfam" id="PF25917"/>
    </source>
</evidence>
<dbReference type="InterPro" id="IPR006143">
    <property type="entry name" value="RND_pump_MFP"/>
</dbReference>
<dbReference type="InterPro" id="IPR058627">
    <property type="entry name" value="MdtA-like_C"/>
</dbReference>
<feature type="domain" description="Multidrug resistance protein MdtA-like alpha-helical hairpin" evidence="9">
    <location>
        <begin position="150"/>
        <end position="219"/>
    </location>
</feature>
<keyword evidence="5" id="KW-0997">Cell inner membrane</keyword>
<name>A0ABZ0HPW9_9HYPH</name>
<comment type="similarity">
    <text evidence="2">Belongs to the membrane fusion protein (MFP) (TC 8.A.1) family.</text>
</comment>
<evidence type="ECO:0000256" key="7">
    <source>
        <dbReference type="SAM" id="MobiDB-lite"/>
    </source>
</evidence>
<dbReference type="Gene3D" id="2.40.50.100">
    <property type="match status" value="1"/>
</dbReference>
<keyword evidence="8" id="KW-0812">Transmembrane</keyword>